<evidence type="ECO:0000256" key="1">
    <source>
        <dbReference type="SAM" id="MobiDB-lite"/>
    </source>
</evidence>
<sequence>MCGNRSFRWNRDSEHIQSHEKSRDACVVHRNRIRLEDGHCRHRERIQSNRRENRIEECRKRNGRSWYAKRIRCHEHRCEWIGVRHLRKDEVRASHRHRPYRSEDSTIRTQKRQYRSTCIVQDDERSGGEERI</sequence>
<keyword evidence="3" id="KW-1185">Reference proteome</keyword>
<reference evidence="2 3" key="1">
    <citation type="journal article" date="2007" name="Virology">
        <title>Sequence and annotation of the 369-kb NY-2A and the 345-kb AR158 viruses that infect Chlorella NC64A.</title>
        <authorList>
            <person name="Fitzgerald L.A."/>
            <person name="Graves M.V."/>
            <person name="Li X."/>
            <person name="Feldblyum T."/>
            <person name="Nierman W.C."/>
            <person name="Van Etten J.L."/>
        </authorList>
    </citation>
    <scope>NUCLEOTIDE SEQUENCE [LARGE SCALE GENOMIC DNA]</scope>
    <source>
        <strain evidence="2 3">NY-2A</strain>
    </source>
</reference>
<accession>A7IWU7</accession>
<dbReference type="KEGG" id="vg:5658968"/>
<name>A7IWU7_PBCVN</name>
<feature type="compositionally biased region" description="Basic and acidic residues" evidence="1">
    <location>
        <begin position="122"/>
        <end position="132"/>
    </location>
</feature>
<feature type="region of interest" description="Disordered" evidence="1">
    <location>
        <begin position="91"/>
        <end position="132"/>
    </location>
</feature>
<gene>
    <name evidence="2" type="primary">b422L</name>
    <name evidence="2" type="ORF">NY2A_b422L</name>
</gene>
<proteinExistence type="predicted"/>
<evidence type="ECO:0000313" key="3">
    <source>
        <dbReference type="Proteomes" id="UP000202419"/>
    </source>
</evidence>
<evidence type="ECO:0000313" key="2">
    <source>
        <dbReference type="EMBL" id="ABT14821.1"/>
    </source>
</evidence>
<dbReference type="RefSeq" id="YP_001497618.1">
    <property type="nucleotide sequence ID" value="NC_009898.1"/>
</dbReference>
<dbReference type="EMBL" id="DQ491002">
    <property type="protein sequence ID" value="ABT14821.1"/>
    <property type="molecule type" value="Genomic_DNA"/>
</dbReference>
<protein>
    <submittedName>
        <fullName evidence="2">Uncharacterized protein b422L</fullName>
    </submittedName>
</protein>
<organism evidence="2 3">
    <name type="scientific">Paramecium bursaria Chlorella virus NY2A</name>
    <name type="common">PBCV-NY2A</name>
    <dbReference type="NCBI Taxonomy" id="46021"/>
    <lineage>
        <taxon>Viruses</taxon>
        <taxon>Varidnaviria</taxon>
        <taxon>Bamfordvirae</taxon>
        <taxon>Nucleocytoviricota</taxon>
        <taxon>Megaviricetes</taxon>
        <taxon>Algavirales</taxon>
        <taxon>Phycodnaviridae</taxon>
        <taxon>Chlorovirus</taxon>
        <taxon>Chlorovirus americanus</taxon>
    </lineage>
</organism>
<dbReference type="Proteomes" id="UP000202419">
    <property type="component" value="Segment"/>
</dbReference>
<organismHost>
    <name type="scientific">Chlorella</name>
    <dbReference type="NCBI Taxonomy" id="3071"/>
</organismHost>
<dbReference type="GeneID" id="5658968"/>